<organism evidence="2 3">
    <name type="scientific">Caenorhabditis angaria</name>
    <dbReference type="NCBI Taxonomy" id="860376"/>
    <lineage>
        <taxon>Eukaryota</taxon>
        <taxon>Metazoa</taxon>
        <taxon>Ecdysozoa</taxon>
        <taxon>Nematoda</taxon>
        <taxon>Chromadorea</taxon>
        <taxon>Rhabditida</taxon>
        <taxon>Rhabditina</taxon>
        <taxon>Rhabditomorpha</taxon>
        <taxon>Rhabditoidea</taxon>
        <taxon>Rhabditidae</taxon>
        <taxon>Peloderinae</taxon>
        <taxon>Caenorhabditis</taxon>
    </lineage>
</organism>
<feature type="transmembrane region" description="Helical" evidence="1">
    <location>
        <begin position="34"/>
        <end position="51"/>
    </location>
</feature>
<proteinExistence type="predicted"/>
<accession>A0A9P1IT29</accession>
<evidence type="ECO:0000313" key="3">
    <source>
        <dbReference type="Proteomes" id="UP001152747"/>
    </source>
</evidence>
<dbReference type="EMBL" id="CANHGI010000005">
    <property type="protein sequence ID" value="CAI5450750.1"/>
    <property type="molecule type" value="Genomic_DNA"/>
</dbReference>
<evidence type="ECO:0000256" key="1">
    <source>
        <dbReference type="SAM" id="Phobius"/>
    </source>
</evidence>
<gene>
    <name evidence="2" type="ORF">CAMP_LOCUS13387</name>
</gene>
<evidence type="ECO:0000313" key="2">
    <source>
        <dbReference type="EMBL" id="CAI5450750.1"/>
    </source>
</evidence>
<protein>
    <submittedName>
        <fullName evidence="2">Uncharacterized protein</fullName>
    </submittedName>
</protein>
<dbReference type="Proteomes" id="UP001152747">
    <property type="component" value="Unassembled WGS sequence"/>
</dbReference>
<comment type="caution">
    <text evidence="2">The sequence shown here is derived from an EMBL/GenBank/DDBJ whole genome shotgun (WGS) entry which is preliminary data.</text>
</comment>
<keyword evidence="1" id="KW-0472">Membrane</keyword>
<name>A0A9P1IT29_9PELO</name>
<reference evidence="2" key="1">
    <citation type="submission" date="2022-11" db="EMBL/GenBank/DDBJ databases">
        <authorList>
            <person name="Kikuchi T."/>
        </authorList>
    </citation>
    <scope>NUCLEOTIDE SEQUENCE</scope>
    <source>
        <strain evidence="2">PS1010</strain>
    </source>
</reference>
<dbReference type="AlphaFoldDB" id="A0A9P1IT29"/>
<feature type="transmembrane region" description="Helical" evidence="1">
    <location>
        <begin position="58"/>
        <end position="77"/>
    </location>
</feature>
<feature type="transmembrane region" description="Helical" evidence="1">
    <location>
        <begin position="83"/>
        <end position="103"/>
    </location>
</feature>
<keyword evidence="3" id="KW-1185">Reference proteome</keyword>
<keyword evidence="1" id="KW-1133">Transmembrane helix</keyword>
<keyword evidence="1" id="KW-0812">Transmembrane</keyword>
<sequence>MLALVLVIINVATTIPWFHPPTMNFVTRGYVKKRVYVFYGIAQISLALIGTKTRESPNNLMVLGTLTLITSVMSMVICSDVDALAIWIGLVIFTICTFGMTIFSHEIDINTSVVHVMIRMRVCRPGNRTSGF</sequence>